<gene>
    <name evidence="1" type="ORF">METZ01_LOCUS233112</name>
</gene>
<sequence>MMRTSLNYSIWPLCPILVSCLFGETTTIRFFHVFNSFGVETQELKNSIVIHYDKKGFMVDSTVYTHTLPLSEKYVYVLGSDEGLKLQRSYDREMILSYRFENNSAGKRMSTTLFGAGDTLYWKEFQKYDDQGLLLKRIRYNPIEAINPEMMVLKTDAGEMVWGESYDYDSTGTVLDHKQLYDNYILEITTYELDSLTIPHIKAEYFDPSVMFRSIYFHNENNHLTHETSVGRLGQSIGSKAYEYDILGRRTKSTIYNSNGVIEETLTDIFDDDNFKYYEYLADSTLKLISKKEMLLDHRGRPYIEVMLDGEERVLEKNVYSYDEKGRIVQIKQYNMIRRWRDDQKIPVKVMTYEYE</sequence>
<dbReference type="AlphaFoldDB" id="A0A382GYX4"/>
<proteinExistence type="predicted"/>
<evidence type="ECO:0000313" key="1">
    <source>
        <dbReference type="EMBL" id="SVB80258.1"/>
    </source>
</evidence>
<dbReference type="Gene3D" id="2.180.10.10">
    <property type="entry name" value="RHS repeat-associated core"/>
    <property type="match status" value="1"/>
</dbReference>
<accession>A0A382GYX4</accession>
<organism evidence="1">
    <name type="scientific">marine metagenome</name>
    <dbReference type="NCBI Taxonomy" id="408172"/>
    <lineage>
        <taxon>unclassified sequences</taxon>
        <taxon>metagenomes</taxon>
        <taxon>ecological metagenomes</taxon>
    </lineage>
</organism>
<dbReference type="EMBL" id="UINC01058234">
    <property type="protein sequence ID" value="SVB80258.1"/>
    <property type="molecule type" value="Genomic_DNA"/>
</dbReference>
<dbReference type="PROSITE" id="PS51257">
    <property type="entry name" value="PROKAR_LIPOPROTEIN"/>
    <property type="match status" value="1"/>
</dbReference>
<protein>
    <submittedName>
        <fullName evidence="1">Uncharacterized protein</fullName>
    </submittedName>
</protein>
<name>A0A382GYX4_9ZZZZ</name>
<reference evidence="1" key="1">
    <citation type="submission" date="2018-05" db="EMBL/GenBank/DDBJ databases">
        <authorList>
            <person name="Lanie J.A."/>
            <person name="Ng W.-L."/>
            <person name="Kazmierczak K.M."/>
            <person name="Andrzejewski T.M."/>
            <person name="Davidsen T.M."/>
            <person name="Wayne K.J."/>
            <person name="Tettelin H."/>
            <person name="Glass J.I."/>
            <person name="Rusch D."/>
            <person name="Podicherti R."/>
            <person name="Tsui H.-C.T."/>
            <person name="Winkler M.E."/>
        </authorList>
    </citation>
    <scope>NUCLEOTIDE SEQUENCE</scope>
</reference>